<proteinExistence type="predicted"/>
<dbReference type="EMBL" id="MU003702">
    <property type="protein sequence ID" value="KAF2808869.1"/>
    <property type="molecule type" value="Genomic_DNA"/>
</dbReference>
<dbReference type="AlphaFoldDB" id="A0A6A6YJY9"/>
<sequence>MLYNRDEAGKTLEGLRRLQPCLAKESTVRTKCELPRRTEIISGRINCGLATILPSVVGCHVTMITLSLCPALSPRITMFSASIPTQPAAAVAFMKV</sequence>
<reference evidence="3" key="3">
    <citation type="submission" date="2025-04" db="UniProtKB">
        <authorList>
            <consortium name="RefSeq"/>
        </authorList>
    </citation>
    <scope>IDENTIFICATION</scope>
    <source>
        <strain evidence="3">CBS 304.34</strain>
    </source>
</reference>
<reference evidence="1 3" key="1">
    <citation type="journal article" date="2020" name="Stud. Mycol.">
        <title>101 Dothideomycetes genomes: a test case for predicting lifestyles and emergence of pathogens.</title>
        <authorList>
            <person name="Haridas S."/>
            <person name="Albert R."/>
            <person name="Binder M."/>
            <person name="Bloem J."/>
            <person name="Labutti K."/>
            <person name="Salamov A."/>
            <person name="Andreopoulos B."/>
            <person name="Baker S."/>
            <person name="Barry K."/>
            <person name="Bills G."/>
            <person name="Bluhm B."/>
            <person name="Cannon C."/>
            <person name="Castanera R."/>
            <person name="Culley D."/>
            <person name="Daum C."/>
            <person name="Ezra D."/>
            <person name="Gonzalez J."/>
            <person name="Henrissat B."/>
            <person name="Kuo A."/>
            <person name="Liang C."/>
            <person name="Lipzen A."/>
            <person name="Lutzoni F."/>
            <person name="Magnuson J."/>
            <person name="Mondo S."/>
            <person name="Nolan M."/>
            <person name="Ohm R."/>
            <person name="Pangilinan J."/>
            <person name="Park H.-J."/>
            <person name="Ramirez L."/>
            <person name="Alfaro M."/>
            <person name="Sun H."/>
            <person name="Tritt A."/>
            <person name="Yoshinaga Y."/>
            <person name="Zwiers L.-H."/>
            <person name="Turgeon B."/>
            <person name="Goodwin S."/>
            <person name="Spatafora J."/>
            <person name="Crous P."/>
            <person name="Grigoriev I."/>
        </authorList>
    </citation>
    <scope>NUCLEOTIDE SEQUENCE</scope>
    <source>
        <strain evidence="1 3">CBS 304.34</strain>
    </source>
</reference>
<name>A0A6A6YJY9_9PEZI</name>
<evidence type="ECO:0000313" key="3">
    <source>
        <dbReference type="RefSeq" id="XP_033575833.1"/>
    </source>
</evidence>
<accession>A0A6A6YJY9</accession>
<protein>
    <submittedName>
        <fullName evidence="1 3">Uncharacterized protein</fullName>
    </submittedName>
</protein>
<keyword evidence="2" id="KW-1185">Reference proteome</keyword>
<reference evidence="3" key="2">
    <citation type="submission" date="2020-04" db="EMBL/GenBank/DDBJ databases">
        <authorList>
            <consortium name="NCBI Genome Project"/>
        </authorList>
    </citation>
    <scope>NUCLEOTIDE SEQUENCE</scope>
    <source>
        <strain evidence="3">CBS 304.34</strain>
    </source>
</reference>
<gene>
    <name evidence="1 3" type="ORF">BDZ99DRAFT_41301</name>
</gene>
<dbReference type="RefSeq" id="XP_033575833.1">
    <property type="nucleotide sequence ID" value="XM_033716674.1"/>
</dbReference>
<evidence type="ECO:0000313" key="1">
    <source>
        <dbReference type="EMBL" id="KAF2808869.1"/>
    </source>
</evidence>
<evidence type="ECO:0000313" key="2">
    <source>
        <dbReference type="Proteomes" id="UP000504636"/>
    </source>
</evidence>
<organism evidence="1">
    <name type="scientific">Mytilinidion resinicola</name>
    <dbReference type="NCBI Taxonomy" id="574789"/>
    <lineage>
        <taxon>Eukaryota</taxon>
        <taxon>Fungi</taxon>
        <taxon>Dikarya</taxon>
        <taxon>Ascomycota</taxon>
        <taxon>Pezizomycotina</taxon>
        <taxon>Dothideomycetes</taxon>
        <taxon>Pleosporomycetidae</taxon>
        <taxon>Mytilinidiales</taxon>
        <taxon>Mytilinidiaceae</taxon>
        <taxon>Mytilinidion</taxon>
    </lineage>
</organism>
<dbReference type="GeneID" id="54457567"/>
<dbReference type="Proteomes" id="UP000504636">
    <property type="component" value="Unplaced"/>
</dbReference>